<evidence type="ECO:0000313" key="3">
    <source>
        <dbReference type="Proteomes" id="UP001283361"/>
    </source>
</evidence>
<dbReference type="Proteomes" id="UP001283361">
    <property type="component" value="Unassembled WGS sequence"/>
</dbReference>
<feature type="region of interest" description="Disordered" evidence="1">
    <location>
        <begin position="30"/>
        <end position="82"/>
    </location>
</feature>
<feature type="compositionally biased region" description="Polar residues" evidence="1">
    <location>
        <begin position="30"/>
        <end position="40"/>
    </location>
</feature>
<sequence length="182" mass="20083">MIESCEKAIKASGNVYESPRKRFVTRISQKKFSQAETVSDSGDDDFGDNTIVEGRTRVTLKDPSSDPSPGRQKGINSLSSRASAAWCTQKQAHNLQLRRREIPTSSPAAAAHKLMTQKLQTPHRHNLYIQPHFSITIVLPYIVVASGNVNKAGKATTARKAPKQRDMTADVLMAIREPARQS</sequence>
<feature type="compositionally biased region" description="Basic and acidic residues" evidence="1">
    <location>
        <begin position="54"/>
        <end position="64"/>
    </location>
</feature>
<name>A0AAE1BBS7_9GAST</name>
<evidence type="ECO:0000256" key="1">
    <source>
        <dbReference type="SAM" id="MobiDB-lite"/>
    </source>
</evidence>
<evidence type="ECO:0000313" key="2">
    <source>
        <dbReference type="EMBL" id="KAK3803379.1"/>
    </source>
</evidence>
<organism evidence="2 3">
    <name type="scientific">Elysia crispata</name>
    <name type="common">lettuce slug</name>
    <dbReference type="NCBI Taxonomy" id="231223"/>
    <lineage>
        <taxon>Eukaryota</taxon>
        <taxon>Metazoa</taxon>
        <taxon>Spiralia</taxon>
        <taxon>Lophotrochozoa</taxon>
        <taxon>Mollusca</taxon>
        <taxon>Gastropoda</taxon>
        <taxon>Heterobranchia</taxon>
        <taxon>Euthyneura</taxon>
        <taxon>Panpulmonata</taxon>
        <taxon>Sacoglossa</taxon>
        <taxon>Placobranchoidea</taxon>
        <taxon>Plakobranchidae</taxon>
        <taxon>Elysia</taxon>
    </lineage>
</organism>
<gene>
    <name evidence="2" type="ORF">RRG08_000317</name>
</gene>
<reference evidence="2" key="1">
    <citation type="journal article" date="2023" name="G3 (Bethesda)">
        <title>A reference genome for the long-term kleptoplast-retaining sea slug Elysia crispata morphotype clarki.</title>
        <authorList>
            <person name="Eastman K.E."/>
            <person name="Pendleton A.L."/>
            <person name="Shaikh M.A."/>
            <person name="Suttiyut T."/>
            <person name="Ogas R."/>
            <person name="Tomko P."/>
            <person name="Gavelis G."/>
            <person name="Widhalm J.R."/>
            <person name="Wisecaver J.H."/>
        </authorList>
    </citation>
    <scope>NUCLEOTIDE SEQUENCE</scope>
    <source>
        <strain evidence="2">ECLA1</strain>
    </source>
</reference>
<accession>A0AAE1BBS7</accession>
<protein>
    <submittedName>
        <fullName evidence="2">Uncharacterized protein</fullName>
    </submittedName>
</protein>
<dbReference type="EMBL" id="JAWDGP010000145">
    <property type="protein sequence ID" value="KAK3803379.1"/>
    <property type="molecule type" value="Genomic_DNA"/>
</dbReference>
<keyword evidence="3" id="KW-1185">Reference proteome</keyword>
<comment type="caution">
    <text evidence="2">The sequence shown here is derived from an EMBL/GenBank/DDBJ whole genome shotgun (WGS) entry which is preliminary data.</text>
</comment>
<proteinExistence type="predicted"/>
<dbReference type="AlphaFoldDB" id="A0AAE1BBS7"/>